<evidence type="ECO:0000256" key="1">
    <source>
        <dbReference type="SAM" id="MobiDB-lite"/>
    </source>
</evidence>
<proteinExistence type="predicted"/>
<dbReference type="EMBL" id="CP108021">
    <property type="protein sequence ID" value="WUM19835.1"/>
    <property type="molecule type" value="Genomic_DNA"/>
</dbReference>
<name>A0AAU4K191_9NOCA</name>
<keyword evidence="2" id="KW-0812">Transmembrane</keyword>
<dbReference type="SMART" id="SM00327">
    <property type="entry name" value="VWA"/>
    <property type="match status" value="1"/>
</dbReference>
<organism evidence="4 5">
    <name type="scientific">Williamsia herbipolensis</name>
    <dbReference type="NCBI Taxonomy" id="1603258"/>
    <lineage>
        <taxon>Bacteria</taxon>
        <taxon>Bacillati</taxon>
        <taxon>Actinomycetota</taxon>
        <taxon>Actinomycetes</taxon>
        <taxon>Mycobacteriales</taxon>
        <taxon>Nocardiaceae</taxon>
        <taxon>Williamsia</taxon>
    </lineage>
</organism>
<feature type="domain" description="VWFA" evidence="3">
    <location>
        <begin position="346"/>
        <end position="544"/>
    </location>
</feature>
<dbReference type="Gene3D" id="3.40.50.410">
    <property type="entry name" value="von Willebrand factor, type A domain"/>
    <property type="match status" value="1"/>
</dbReference>
<keyword evidence="2" id="KW-0472">Membrane</keyword>
<dbReference type="Pfam" id="PF00092">
    <property type="entry name" value="VWA"/>
    <property type="match status" value="1"/>
</dbReference>
<keyword evidence="5" id="KW-1185">Reference proteome</keyword>
<dbReference type="SUPFAM" id="SSF53300">
    <property type="entry name" value="vWA-like"/>
    <property type="match status" value="1"/>
</dbReference>
<dbReference type="RefSeq" id="WP_328857278.1">
    <property type="nucleotide sequence ID" value="NZ_CP108021.1"/>
</dbReference>
<dbReference type="AlphaFoldDB" id="A0AAU4K191"/>
<protein>
    <submittedName>
        <fullName evidence="4">Substrate-binding domain-containing protein</fullName>
    </submittedName>
</protein>
<dbReference type="Pfam" id="PF13531">
    <property type="entry name" value="SBP_bac_11"/>
    <property type="match status" value="1"/>
</dbReference>
<sequence>MGRHHAADASTPAARRGTDDRPTRGLLIASAVVVIALVAGGVVWATVGGSSGPECDSRTGITIAADPSMTTVLKSVAPQASENSCFDYTVSAVVGTGIAGELTRGEGAPDLWVADSTGRATTVTRGVNVPTDIVVPSVASTPAVVVGSSLPELADWVSVMKLPDLRIGSPLDSSTGNAPIVGALASVEKGTLSSKDLTDAMTLLAIQQGNVRAADDSEESRLALAESSGIPVVTTEQQFLSHAASTPTTKLTEKVPSVGTTFLDHPMLVTAAADRRDAAREAGQRFARELSSAAGAQALTAQHYRLPTRAPLAGAGVGDVAQIVLRDPSQQTKTLRQWSVVAEPIRTLVAMDVSGSMEERVGSSTRAELLVQAALTGNKLFPNNTAIGMWYFSVDKGGPGQDWIEIAPIEREDHVRPDGRTQREFLNSQAKDYQRYVGGGTGLYDTTLAAYKKVLDTYDPNYSNSIIVLTDGRNEDPGSLGLSELLSQIKALQDPARPIDIVTIGISADADTSALKQIADLAPAGTSYQAKDPTEIPSVLVDAVAARVTAAGR</sequence>
<dbReference type="Proteomes" id="UP001432128">
    <property type="component" value="Chromosome"/>
</dbReference>
<feature type="region of interest" description="Disordered" evidence="1">
    <location>
        <begin position="1"/>
        <end position="21"/>
    </location>
</feature>
<accession>A0AAU4K191</accession>
<reference evidence="4 5" key="1">
    <citation type="submission" date="2022-10" db="EMBL/GenBank/DDBJ databases">
        <title>The complete genomes of actinobacterial strains from the NBC collection.</title>
        <authorList>
            <person name="Joergensen T.S."/>
            <person name="Alvarez Arevalo M."/>
            <person name="Sterndorff E.B."/>
            <person name="Faurdal D."/>
            <person name="Vuksanovic O."/>
            <person name="Mourched A.-S."/>
            <person name="Charusanti P."/>
            <person name="Shaw S."/>
            <person name="Blin K."/>
            <person name="Weber T."/>
        </authorList>
    </citation>
    <scope>NUCLEOTIDE SEQUENCE [LARGE SCALE GENOMIC DNA]</scope>
    <source>
        <strain evidence="4 5">NBC_00319</strain>
    </source>
</reference>
<dbReference type="PROSITE" id="PS50234">
    <property type="entry name" value="VWFA"/>
    <property type="match status" value="1"/>
</dbReference>
<dbReference type="InterPro" id="IPR002035">
    <property type="entry name" value="VWF_A"/>
</dbReference>
<dbReference type="KEGG" id="whr:OG579_19415"/>
<evidence type="ECO:0000256" key="2">
    <source>
        <dbReference type="SAM" id="Phobius"/>
    </source>
</evidence>
<feature type="transmembrane region" description="Helical" evidence="2">
    <location>
        <begin position="25"/>
        <end position="47"/>
    </location>
</feature>
<dbReference type="InterPro" id="IPR036465">
    <property type="entry name" value="vWFA_dom_sf"/>
</dbReference>
<evidence type="ECO:0000313" key="4">
    <source>
        <dbReference type="EMBL" id="WUM19835.1"/>
    </source>
</evidence>
<evidence type="ECO:0000259" key="3">
    <source>
        <dbReference type="PROSITE" id="PS50234"/>
    </source>
</evidence>
<keyword evidence="2" id="KW-1133">Transmembrane helix</keyword>
<evidence type="ECO:0000313" key="5">
    <source>
        <dbReference type="Proteomes" id="UP001432128"/>
    </source>
</evidence>
<gene>
    <name evidence="4" type="ORF">OG579_19415</name>
</gene>